<dbReference type="InterPro" id="IPR029069">
    <property type="entry name" value="HotDog_dom_sf"/>
</dbReference>
<evidence type="ECO:0000256" key="12">
    <source>
        <dbReference type="ARBA" id="ARBA00023242"/>
    </source>
</evidence>
<dbReference type="SUPFAM" id="SSF54637">
    <property type="entry name" value="Thioesterase/thiol ester dehydrase-isomerase"/>
    <property type="match status" value="1"/>
</dbReference>
<keyword evidence="21" id="KW-1185">Reference proteome</keyword>
<dbReference type="GO" id="GO:0005819">
    <property type="term" value="C:spindle"/>
    <property type="evidence" value="ECO:0007669"/>
    <property type="project" value="UniProtKB-SubCell"/>
</dbReference>
<comment type="catalytic activity">
    <reaction evidence="13">
        <text>a fatty acyl-CoA + H2O = a fatty acid + CoA + H(+)</text>
        <dbReference type="Rhea" id="RHEA:16781"/>
        <dbReference type="ChEBI" id="CHEBI:15377"/>
        <dbReference type="ChEBI" id="CHEBI:15378"/>
        <dbReference type="ChEBI" id="CHEBI:28868"/>
        <dbReference type="ChEBI" id="CHEBI:57287"/>
        <dbReference type="ChEBI" id="CHEBI:77636"/>
    </reaction>
    <physiologicalReaction direction="left-to-right" evidence="13">
        <dbReference type="Rhea" id="RHEA:16782"/>
    </physiologicalReaction>
</comment>
<keyword evidence="6" id="KW-0963">Cytoplasm</keyword>
<keyword evidence="10" id="KW-0496">Mitochondrion</keyword>
<evidence type="ECO:0000256" key="11">
    <source>
        <dbReference type="ARBA" id="ARBA00023212"/>
    </source>
</evidence>
<dbReference type="PANTHER" id="PTHR21660:SF47">
    <property type="entry name" value="F19P19.27 PROTEIN"/>
    <property type="match status" value="1"/>
</dbReference>
<protein>
    <recommendedName>
        <fullName evidence="16">Acyl-coenzyme A thioesterase 13</fullName>
    </recommendedName>
    <alternativeName>
        <fullName evidence="17">Hotdog-fold thioesterase superfamily member 2</fullName>
    </alternativeName>
    <alternativeName>
        <fullName evidence="18">Thioesterase superfamily member 2</fullName>
    </alternativeName>
</protein>
<comment type="similarity">
    <text evidence="5">Belongs to the thioesterase PaaI family.</text>
</comment>
<comment type="subunit">
    <text evidence="15">Homotetramer. Interacts with PCTP.</text>
</comment>
<dbReference type="Gene3D" id="3.10.129.10">
    <property type="entry name" value="Hotdog Thioesterase"/>
    <property type="match status" value="1"/>
</dbReference>
<dbReference type="InterPro" id="IPR039298">
    <property type="entry name" value="ACOT13"/>
</dbReference>
<evidence type="ECO:0000313" key="21">
    <source>
        <dbReference type="Proteomes" id="UP000289738"/>
    </source>
</evidence>
<keyword evidence="11" id="KW-0206">Cytoskeleton</keyword>
<evidence type="ECO:0000256" key="4">
    <source>
        <dbReference type="ARBA" id="ARBA00004514"/>
    </source>
</evidence>
<evidence type="ECO:0000313" key="20">
    <source>
        <dbReference type="EMBL" id="RYR44764.1"/>
    </source>
</evidence>
<evidence type="ECO:0000256" key="16">
    <source>
        <dbReference type="ARBA" id="ARBA00067273"/>
    </source>
</evidence>
<dbReference type="OrthoDB" id="46529at2759"/>
<evidence type="ECO:0000256" key="5">
    <source>
        <dbReference type="ARBA" id="ARBA00008324"/>
    </source>
</evidence>
<evidence type="ECO:0000256" key="3">
    <source>
        <dbReference type="ARBA" id="ARBA00004186"/>
    </source>
</evidence>
<proteinExistence type="inferred from homology"/>
<dbReference type="Gramene" id="arahy.Tifrunner.gnm2.ann2.Ah08g337400.1">
    <property type="protein sequence ID" value="arahy.Tifrunner.gnm2.ann2.Ah08g337400.1-CDS"/>
    <property type="gene ID" value="arahy.Tifrunner.gnm2.ann2.Ah08g337400"/>
</dbReference>
<dbReference type="GO" id="GO:0005829">
    <property type="term" value="C:cytosol"/>
    <property type="evidence" value="ECO:0007669"/>
    <property type="project" value="UniProtKB-SubCell"/>
</dbReference>
<evidence type="ECO:0000256" key="7">
    <source>
        <dbReference type="ARBA" id="ARBA00022801"/>
    </source>
</evidence>
<dbReference type="STRING" id="3818.A0A445C1H5"/>
<evidence type="ECO:0000256" key="8">
    <source>
        <dbReference type="ARBA" id="ARBA00022990"/>
    </source>
</evidence>
<dbReference type="AlphaFoldDB" id="A0A445C1H5"/>
<keyword evidence="7" id="KW-0378">Hydrolase</keyword>
<dbReference type="GO" id="GO:0005634">
    <property type="term" value="C:nucleus"/>
    <property type="evidence" value="ECO:0007669"/>
    <property type="project" value="UniProtKB-SubCell"/>
</dbReference>
<evidence type="ECO:0000256" key="6">
    <source>
        <dbReference type="ARBA" id="ARBA00022490"/>
    </source>
</evidence>
<dbReference type="GO" id="GO:0005739">
    <property type="term" value="C:mitochondrion"/>
    <property type="evidence" value="ECO:0007669"/>
    <property type="project" value="UniProtKB-SubCell"/>
</dbReference>
<evidence type="ECO:0000256" key="18">
    <source>
        <dbReference type="ARBA" id="ARBA00083956"/>
    </source>
</evidence>
<dbReference type="SMR" id="A0A445C1H5"/>
<sequence>MELECVKKMLEKGIERAAVVDGLPWKFIEHLCMNGLQIDLMEPGHVVCSMKITPRLLNSNNSFHGGAAALLVDMVGAAVIPSPMTSGVSVEINVSYFDAAYLHEEIEIDARLLRFGKAVAVVSVEFRKKKSGKIFAQGRHTKYLAVASKL</sequence>
<evidence type="ECO:0000256" key="2">
    <source>
        <dbReference type="ARBA" id="ARBA00004173"/>
    </source>
</evidence>
<comment type="subcellular location">
    <subcellularLocation>
        <location evidence="3">Cytoplasm</location>
        <location evidence="3">Cytoskeleton</location>
        <location evidence="3">Spindle</location>
    </subcellularLocation>
    <subcellularLocation>
        <location evidence="4">Cytoplasm</location>
        <location evidence="4">Cytosol</location>
    </subcellularLocation>
    <subcellularLocation>
        <location evidence="2">Mitochondrion</location>
    </subcellularLocation>
    <subcellularLocation>
        <location evidence="1">Nucleus</location>
    </subcellularLocation>
</comment>
<evidence type="ECO:0000256" key="13">
    <source>
        <dbReference type="ARBA" id="ARBA00052976"/>
    </source>
</evidence>
<organism evidence="20 21">
    <name type="scientific">Arachis hypogaea</name>
    <name type="common">Peanut</name>
    <dbReference type="NCBI Taxonomy" id="3818"/>
    <lineage>
        <taxon>Eukaryota</taxon>
        <taxon>Viridiplantae</taxon>
        <taxon>Streptophyta</taxon>
        <taxon>Embryophyta</taxon>
        <taxon>Tracheophyta</taxon>
        <taxon>Spermatophyta</taxon>
        <taxon>Magnoliopsida</taxon>
        <taxon>eudicotyledons</taxon>
        <taxon>Gunneridae</taxon>
        <taxon>Pentapetalae</taxon>
        <taxon>rosids</taxon>
        <taxon>fabids</taxon>
        <taxon>Fabales</taxon>
        <taxon>Fabaceae</taxon>
        <taxon>Papilionoideae</taxon>
        <taxon>50 kb inversion clade</taxon>
        <taxon>dalbergioids sensu lato</taxon>
        <taxon>Dalbergieae</taxon>
        <taxon>Pterocarpus clade</taxon>
        <taxon>Arachis</taxon>
    </lineage>
</organism>
<gene>
    <name evidence="20" type="ORF">Ahy_A08g041046</name>
</gene>
<keyword evidence="8" id="KW-0007">Acetylation</keyword>
<dbReference type="FunFam" id="3.10.129.10:FF:000021">
    <property type="entry name" value="Acyl-coenzyme A thioesterase 13"/>
    <property type="match status" value="1"/>
</dbReference>
<evidence type="ECO:0000256" key="1">
    <source>
        <dbReference type="ARBA" id="ARBA00004123"/>
    </source>
</evidence>
<keyword evidence="9" id="KW-0443">Lipid metabolism</keyword>
<dbReference type="CDD" id="cd03443">
    <property type="entry name" value="PaaI_thioesterase"/>
    <property type="match status" value="1"/>
</dbReference>
<accession>A0A445C1H5</accession>
<feature type="domain" description="Thioesterase" evidence="19">
    <location>
        <begin position="62"/>
        <end position="133"/>
    </location>
</feature>
<evidence type="ECO:0000256" key="17">
    <source>
        <dbReference type="ARBA" id="ARBA00081533"/>
    </source>
</evidence>
<dbReference type="Pfam" id="PF03061">
    <property type="entry name" value="4HBT"/>
    <property type="match status" value="1"/>
</dbReference>
<evidence type="ECO:0000256" key="14">
    <source>
        <dbReference type="ARBA" id="ARBA00058205"/>
    </source>
</evidence>
<dbReference type="Proteomes" id="UP000289738">
    <property type="component" value="Chromosome A08"/>
</dbReference>
<comment type="caution">
    <text evidence="20">The sequence shown here is derived from an EMBL/GenBank/DDBJ whole genome shotgun (WGS) entry which is preliminary data.</text>
</comment>
<dbReference type="InterPro" id="IPR006683">
    <property type="entry name" value="Thioestr_dom"/>
</dbReference>
<evidence type="ECO:0000256" key="9">
    <source>
        <dbReference type="ARBA" id="ARBA00023098"/>
    </source>
</evidence>
<dbReference type="NCBIfam" id="TIGR00369">
    <property type="entry name" value="unchar_dom_1"/>
    <property type="match status" value="1"/>
</dbReference>
<dbReference type="GO" id="GO:0006629">
    <property type="term" value="P:lipid metabolic process"/>
    <property type="evidence" value="ECO:0007669"/>
    <property type="project" value="UniProtKB-KW"/>
</dbReference>
<dbReference type="EMBL" id="SDMP01000008">
    <property type="protein sequence ID" value="RYR44764.1"/>
    <property type="molecule type" value="Genomic_DNA"/>
</dbReference>
<evidence type="ECO:0000256" key="15">
    <source>
        <dbReference type="ARBA" id="ARBA00064709"/>
    </source>
</evidence>
<keyword evidence="12" id="KW-0539">Nucleus</keyword>
<comment type="function">
    <text evidence="14">Catalyzes the hydrolysis of acyl-CoAs into free fatty acids and coenzyme A (CoASH), regulating their respective intracellular levels. Has acyl-CoA thioesterase activity towards medium (C12) and long-chain (C18) fatty acyl-CoA substrates. Can also hydrolyze 3-hydroxyphenylacetyl-CoA and 3,4-dihydroxyphenylacetyl-CoA (in vitro). May play a role in controlling adaptive thermogenesis.</text>
</comment>
<reference evidence="20 21" key="1">
    <citation type="submission" date="2019-01" db="EMBL/GenBank/DDBJ databases">
        <title>Sequencing of cultivated peanut Arachis hypogaea provides insights into genome evolution and oil improvement.</title>
        <authorList>
            <person name="Chen X."/>
        </authorList>
    </citation>
    <scope>NUCLEOTIDE SEQUENCE [LARGE SCALE GENOMIC DNA]</scope>
    <source>
        <strain evidence="21">cv. Fuhuasheng</strain>
        <tissue evidence="20">Leaves</tissue>
    </source>
</reference>
<dbReference type="GO" id="GO:0047617">
    <property type="term" value="F:fatty acyl-CoA hydrolase activity"/>
    <property type="evidence" value="ECO:0007669"/>
    <property type="project" value="InterPro"/>
</dbReference>
<evidence type="ECO:0000256" key="10">
    <source>
        <dbReference type="ARBA" id="ARBA00023128"/>
    </source>
</evidence>
<evidence type="ECO:0000259" key="19">
    <source>
        <dbReference type="Pfam" id="PF03061"/>
    </source>
</evidence>
<dbReference type="PANTHER" id="PTHR21660">
    <property type="entry name" value="THIOESTERASE SUPERFAMILY MEMBER-RELATED"/>
    <property type="match status" value="1"/>
</dbReference>
<dbReference type="InterPro" id="IPR003736">
    <property type="entry name" value="PAAI_dom"/>
</dbReference>
<name>A0A445C1H5_ARAHY</name>